<dbReference type="RefSeq" id="WP_380618921.1">
    <property type="nucleotide sequence ID" value="NZ_JBHSDK010000010.1"/>
</dbReference>
<feature type="transmembrane region" description="Helical" evidence="6">
    <location>
        <begin position="20"/>
        <end position="40"/>
    </location>
</feature>
<dbReference type="SUPFAM" id="SSF161111">
    <property type="entry name" value="Cation efflux protein transmembrane domain-like"/>
    <property type="match status" value="1"/>
</dbReference>
<dbReference type="InterPro" id="IPR002524">
    <property type="entry name" value="Cation_efflux"/>
</dbReference>
<keyword evidence="10" id="KW-1185">Reference proteome</keyword>
<gene>
    <name evidence="9" type="ORF">ACFPET_06455</name>
</gene>
<feature type="transmembrane region" description="Helical" evidence="6">
    <location>
        <begin position="125"/>
        <end position="147"/>
    </location>
</feature>
<feature type="transmembrane region" description="Helical" evidence="6">
    <location>
        <begin position="207"/>
        <end position="225"/>
    </location>
</feature>
<organism evidence="9 10">
    <name type="scientific">Salininema proteolyticum</name>
    <dbReference type="NCBI Taxonomy" id="1607685"/>
    <lineage>
        <taxon>Bacteria</taxon>
        <taxon>Bacillati</taxon>
        <taxon>Actinomycetota</taxon>
        <taxon>Actinomycetes</taxon>
        <taxon>Glycomycetales</taxon>
        <taxon>Glycomycetaceae</taxon>
        <taxon>Salininema</taxon>
    </lineage>
</organism>
<dbReference type="Pfam" id="PF16916">
    <property type="entry name" value="ZT_dimer"/>
    <property type="match status" value="1"/>
</dbReference>
<comment type="caution">
    <text evidence="9">The sequence shown here is derived from an EMBL/GenBank/DDBJ whole genome shotgun (WGS) entry which is preliminary data.</text>
</comment>
<feature type="domain" description="Cation efflux protein cytoplasmic" evidence="8">
    <location>
        <begin position="238"/>
        <end position="305"/>
    </location>
</feature>
<keyword evidence="2" id="KW-0813">Transport</keyword>
<feature type="transmembrane region" description="Helical" evidence="6">
    <location>
        <begin position="175"/>
        <end position="195"/>
    </location>
</feature>
<evidence type="ECO:0000256" key="6">
    <source>
        <dbReference type="SAM" id="Phobius"/>
    </source>
</evidence>
<evidence type="ECO:0000256" key="5">
    <source>
        <dbReference type="ARBA" id="ARBA00023136"/>
    </source>
</evidence>
<evidence type="ECO:0000259" key="7">
    <source>
        <dbReference type="Pfam" id="PF01545"/>
    </source>
</evidence>
<sequence>MTDSAPVLSETDAEPGSESLLTVAIAGLMNLAIAAAKLVAGLLSGSAAMLSEAAHSAADTVTEIMLFFAVRNAQKPADERHPFGYGQSAYLWAAMAAAFTFVAGGLFAITHGFHSLHHAQEDTDYLVSYTVLAIAFALESVSFVRSLKQTRTEAKRLGLRPFHYLRQSPDTSLRAVVLEDLAALVGLVLAGLGLLFTEITGDSRWDAASSIVIGFLLLLVAVRLGHANISLLVGRALPSAQREEMRAIIESVPTVISVKELLTLQIGPHSVLVAAKVDLHDEATGAQIEAASNEADSALRERFPQVIWVFLDPTPTDTDFE</sequence>
<evidence type="ECO:0000256" key="1">
    <source>
        <dbReference type="ARBA" id="ARBA00004141"/>
    </source>
</evidence>
<accession>A0ABV8TWL2</accession>
<feature type="domain" description="Cation efflux protein transmembrane" evidence="7">
    <location>
        <begin position="24"/>
        <end position="233"/>
    </location>
</feature>
<dbReference type="Proteomes" id="UP001595823">
    <property type="component" value="Unassembled WGS sequence"/>
</dbReference>
<evidence type="ECO:0000259" key="8">
    <source>
        <dbReference type="Pfam" id="PF16916"/>
    </source>
</evidence>
<dbReference type="Gene3D" id="1.20.1510.10">
    <property type="entry name" value="Cation efflux protein transmembrane domain"/>
    <property type="match status" value="1"/>
</dbReference>
<evidence type="ECO:0000256" key="3">
    <source>
        <dbReference type="ARBA" id="ARBA00022692"/>
    </source>
</evidence>
<evidence type="ECO:0000256" key="2">
    <source>
        <dbReference type="ARBA" id="ARBA00022448"/>
    </source>
</evidence>
<evidence type="ECO:0000313" key="9">
    <source>
        <dbReference type="EMBL" id="MFC4334835.1"/>
    </source>
</evidence>
<dbReference type="InterPro" id="IPR027470">
    <property type="entry name" value="Cation_efflux_CTD"/>
</dbReference>
<dbReference type="InterPro" id="IPR058533">
    <property type="entry name" value="Cation_efflux_TM"/>
</dbReference>
<protein>
    <submittedName>
        <fullName evidence="9">Cation diffusion facilitator family transporter</fullName>
    </submittedName>
</protein>
<name>A0ABV8TWL2_9ACTN</name>
<keyword evidence="4 6" id="KW-1133">Transmembrane helix</keyword>
<reference evidence="10" key="1">
    <citation type="journal article" date="2019" name="Int. J. Syst. Evol. Microbiol.">
        <title>The Global Catalogue of Microorganisms (GCM) 10K type strain sequencing project: providing services to taxonomists for standard genome sequencing and annotation.</title>
        <authorList>
            <consortium name="The Broad Institute Genomics Platform"/>
            <consortium name="The Broad Institute Genome Sequencing Center for Infectious Disease"/>
            <person name="Wu L."/>
            <person name="Ma J."/>
        </authorList>
    </citation>
    <scope>NUCLEOTIDE SEQUENCE [LARGE SCALE GENOMIC DNA]</scope>
    <source>
        <strain evidence="10">IBRC-M 10908</strain>
    </source>
</reference>
<comment type="subcellular location">
    <subcellularLocation>
        <location evidence="1">Membrane</location>
        <topology evidence="1">Multi-pass membrane protein</topology>
    </subcellularLocation>
</comment>
<dbReference type="NCBIfam" id="TIGR01297">
    <property type="entry name" value="CDF"/>
    <property type="match status" value="1"/>
</dbReference>
<proteinExistence type="predicted"/>
<dbReference type="PANTHER" id="PTHR13414">
    <property type="entry name" value="HUEL-CATION TRANSPORTER"/>
    <property type="match status" value="1"/>
</dbReference>
<keyword evidence="5 6" id="KW-0472">Membrane</keyword>
<keyword evidence="3 6" id="KW-0812">Transmembrane</keyword>
<dbReference type="Gene3D" id="3.30.70.1350">
    <property type="entry name" value="Cation efflux protein, cytoplasmic domain"/>
    <property type="match status" value="1"/>
</dbReference>
<evidence type="ECO:0000313" key="10">
    <source>
        <dbReference type="Proteomes" id="UP001595823"/>
    </source>
</evidence>
<dbReference type="InterPro" id="IPR040177">
    <property type="entry name" value="SLC30A9"/>
</dbReference>
<feature type="transmembrane region" description="Helical" evidence="6">
    <location>
        <begin position="89"/>
        <end position="113"/>
    </location>
</feature>
<dbReference type="InterPro" id="IPR036837">
    <property type="entry name" value="Cation_efflux_CTD_sf"/>
</dbReference>
<dbReference type="PANTHER" id="PTHR13414:SF9">
    <property type="entry name" value="PROTON-COUPLED ZINC ANTIPORTER SLC30A9, MITOCHONDRIAL"/>
    <property type="match status" value="1"/>
</dbReference>
<dbReference type="InterPro" id="IPR027469">
    <property type="entry name" value="Cation_efflux_TMD_sf"/>
</dbReference>
<dbReference type="SUPFAM" id="SSF160240">
    <property type="entry name" value="Cation efflux protein cytoplasmic domain-like"/>
    <property type="match status" value="1"/>
</dbReference>
<dbReference type="EMBL" id="JBHSDK010000010">
    <property type="protein sequence ID" value="MFC4334835.1"/>
    <property type="molecule type" value="Genomic_DNA"/>
</dbReference>
<dbReference type="Pfam" id="PF01545">
    <property type="entry name" value="Cation_efflux"/>
    <property type="match status" value="1"/>
</dbReference>
<evidence type="ECO:0000256" key="4">
    <source>
        <dbReference type="ARBA" id="ARBA00022989"/>
    </source>
</evidence>